<dbReference type="Pfam" id="PF12872">
    <property type="entry name" value="OST-HTH"/>
    <property type="match status" value="1"/>
</dbReference>
<gene>
    <name evidence="3" type="ORF">ACFSKP_05920</name>
</gene>
<comment type="caution">
    <text evidence="3">The sequence shown here is derived from an EMBL/GenBank/DDBJ whole genome shotgun (WGS) entry which is preliminary data.</text>
</comment>
<dbReference type="CDD" id="cd11297">
    <property type="entry name" value="PIN_LabA-like_N_1"/>
    <property type="match status" value="1"/>
</dbReference>
<dbReference type="RefSeq" id="WP_250427431.1">
    <property type="nucleotide sequence ID" value="NZ_JALPRR010000001.1"/>
</dbReference>
<dbReference type="Proteomes" id="UP001597374">
    <property type="component" value="Unassembled WGS sequence"/>
</dbReference>
<accession>A0ABW5CUT3</accession>
<evidence type="ECO:0000256" key="1">
    <source>
        <dbReference type="SAM" id="MobiDB-lite"/>
    </source>
</evidence>
<dbReference type="InterPro" id="IPR021139">
    <property type="entry name" value="NYN"/>
</dbReference>
<dbReference type="PANTHER" id="PTHR35811:SF1">
    <property type="entry name" value="HTH OST-TYPE DOMAIN-CONTAINING PROTEIN"/>
    <property type="match status" value="1"/>
</dbReference>
<dbReference type="PROSITE" id="PS51644">
    <property type="entry name" value="HTH_OST"/>
    <property type="match status" value="1"/>
</dbReference>
<evidence type="ECO:0000313" key="4">
    <source>
        <dbReference type="Proteomes" id="UP001597374"/>
    </source>
</evidence>
<dbReference type="Gene3D" id="3.40.50.1010">
    <property type="entry name" value="5'-nuclease"/>
    <property type="match status" value="1"/>
</dbReference>
<organism evidence="3 4">
    <name type="scientific">Pontibacter ruber</name>
    <dbReference type="NCBI Taxonomy" id="1343895"/>
    <lineage>
        <taxon>Bacteria</taxon>
        <taxon>Pseudomonadati</taxon>
        <taxon>Bacteroidota</taxon>
        <taxon>Cytophagia</taxon>
        <taxon>Cytophagales</taxon>
        <taxon>Hymenobacteraceae</taxon>
        <taxon>Pontibacter</taxon>
    </lineage>
</organism>
<dbReference type="Gene3D" id="3.30.420.610">
    <property type="entry name" value="LOTUS domain-like"/>
    <property type="match status" value="1"/>
</dbReference>
<name>A0ABW5CUT3_9BACT</name>
<proteinExistence type="predicted"/>
<evidence type="ECO:0000259" key="2">
    <source>
        <dbReference type="PROSITE" id="PS51644"/>
    </source>
</evidence>
<protein>
    <submittedName>
        <fullName evidence="3">NYN domain-containing protein</fullName>
    </submittedName>
</protein>
<dbReference type="InterPro" id="IPR025605">
    <property type="entry name" value="OST-HTH/LOTUS_dom"/>
</dbReference>
<sequence>MKETYQNRKNHRMTMLIDGDNAQPTLIVKLLAEAGKYGQTTIRRIYGDWTTPQMNGWKDCLNNHAIQPIQQFRYTIGKNATDSALIIDAMDLLHSKLVDGFCIVSSDSDYTRLATRIREAGIFVMGIGQRKTPKPFVNACNIFIYTENLVDDIDEGKIAEADKSQPNGSENPRPNPVPMLKEAFSMAEGEDGWAHLGAIGSSLRQLDPAFDSRTFGYSQLIQLIKAHKELFTIRKEDDKGSSAVYVKRRSRHRSKPREKEKHISRENQVNREV</sequence>
<feature type="compositionally biased region" description="Basic and acidic residues" evidence="1">
    <location>
        <begin position="257"/>
        <end position="273"/>
    </location>
</feature>
<dbReference type="CDD" id="cd10146">
    <property type="entry name" value="LabA_like_C"/>
    <property type="match status" value="1"/>
</dbReference>
<reference evidence="4" key="1">
    <citation type="journal article" date="2019" name="Int. J. Syst. Evol. Microbiol.">
        <title>The Global Catalogue of Microorganisms (GCM) 10K type strain sequencing project: providing services to taxonomists for standard genome sequencing and annotation.</title>
        <authorList>
            <consortium name="The Broad Institute Genomics Platform"/>
            <consortium name="The Broad Institute Genome Sequencing Center for Infectious Disease"/>
            <person name="Wu L."/>
            <person name="Ma J."/>
        </authorList>
    </citation>
    <scope>NUCLEOTIDE SEQUENCE [LARGE SCALE GENOMIC DNA]</scope>
    <source>
        <strain evidence="4">CGMCC 4.1782</strain>
    </source>
</reference>
<feature type="domain" description="HTH OST-type" evidence="2">
    <location>
        <begin position="172"/>
        <end position="250"/>
    </location>
</feature>
<dbReference type="InterPro" id="IPR041966">
    <property type="entry name" value="LOTUS-like"/>
</dbReference>
<feature type="compositionally biased region" description="Basic residues" evidence="1">
    <location>
        <begin position="246"/>
        <end position="256"/>
    </location>
</feature>
<keyword evidence="4" id="KW-1185">Reference proteome</keyword>
<evidence type="ECO:0000313" key="3">
    <source>
        <dbReference type="EMBL" id="MFD2245783.1"/>
    </source>
</evidence>
<dbReference type="PANTHER" id="PTHR35811">
    <property type="entry name" value="SLR1870 PROTEIN"/>
    <property type="match status" value="1"/>
</dbReference>
<dbReference type="EMBL" id="JBHUIM010000001">
    <property type="protein sequence ID" value="MFD2245783.1"/>
    <property type="molecule type" value="Genomic_DNA"/>
</dbReference>
<feature type="region of interest" description="Disordered" evidence="1">
    <location>
        <begin position="238"/>
        <end position="273"/>
    </location>
</feature>
<dbReference type="Pfam" id="PF01936">
    <property type="entry name" value="NYN"/>
    <property type="match status" value="1"/>
</dbReference>